<dbReference type="InterPro" id="IPR042219">
    <property type="entry name" value="AAA_lid_11_sf"/>
</dbReference>
<dbReference type="Pfam" id="PF12780">
    <property type="entry name" value="AAA_8"/>
    <property type="match status" value="1"/>
</dbReference>
<feature type="domain" description="Dynein heavy chain ATP-binding dynein motor region" evidence="15">
    <location>
        <begin position="603"/>
        <end position="822"/>
    </location>
</feature>
<dbReference type="Gene3D" id="3.10.490.20">
    <property type="match status" value="1"/>
</dbReference>
<evidence type="ECO:0000256" key="11">
    <source>
        <dbReference type="SAM" id="Coils"/>
    </source>
</evidence>
<evidence type="ECO:0000256" key="1">
    <source>
        <dbReference type="ARBA" id="ARBA00004245"/>
    </source>
</evidence>
<feature type="domain" description="Dynein heavy chain region D6 P-loop" evidence="12">
    <location>
        <begin position="1078"/>
        <end position="1187"/>
    </location>
</feature>
<dbReference type="Pfam" id="PF03028">
    <property type="entry name" value="Dynein_heavy"/>
    <property type="match status" value="1"/>
</dbReference>
<evidence type="ECO:0000256" key="2">
    <source>
        <dbReference type="ARBA" id="ARBA00008887"/>
    </source>
</evidence>
<dbReference type="FunFam" id="1.10.8.720:FF:000003">
    <property type="entry name" value="Cytoplasmic dynein heavy chain 2"/>
    <property type="match status" value="1"/>
</dbReference>
<dbReference type="Gene3D" id="6.10.140.1060">
    <property type="match status" value="1"/>
</dbReference>
<evidence type="ECO:0000313" key="18">
    <source>
        <dbReference type="EMBL" id="LAC25485.1"/>
    </source>
</evidence>
<dbReference type="Gene3D" id="1.10.8.1220">
    <property type="match status" value="1"/>
</dbReference>
<dbReference type="PANTHER" id="PTHR45703">
    <property type="entry name" value="DYNEIN HEAVY CHAIN"/>
    <property type="match status" value="1"/>
</dbReference>
<evidence type="ECO:0000256" key="3">
    <source>
        <dbReference type="ARBA" id="ARBA00022490"/>
    </source>
</evidence>
<dbReference type="InterPro" id="IPR043160">
    <property type="entry name" value="Dynein_C_barrel"/>
</dbReference>
<dbReference type="InterPro" id="IPR035706">
    <property type="entry name" value="AAA_9"/>
</dbReference>
<dbReference type="InterPro" id="IPR004273">
    <property type="entry name" value="Dynein_heavy_D6_P-loop"/>
</dbReference>
<dbReference type="FunFam" id="3.40.50.300:FF:000373">
    <property type="entry name" value="Cytoplasmic dynein heavy chain 2"/>
    <property type="match status" value="1"/>
</dbReference>
<evidence type="ECO:0000259" key="17">
    <source>
        <dbReference type="Pfam" id="PF18199"/>
    </source>
</evidence>
<dbReference type="GO" id="GO:0030286">
    <property type="term" value="C:dynein complex"/>
    <property type="evidence" value="ECO:0007669"/>
    <property type="project" value="UniProtKB-KW"/>
</dbReference>
<keyword evidence="7" id="KW-0243">Dynein</keyword>
<evidence type="ECO:0000256" key="7">
    <source>
        <dbReference type="ARBA" id="ARBA00023017"/>
    </source>
</evidence>
<dbReference type="GO" id="GO:0051959">
    <property type="term" value="F:dynein light intermediate chain binding"/>
    <property type="evidence" value="ECO:0007669"/>
    <property type="project" value="InterPro"/>
</dbReference>
<evidence type="ECO:0000259" key="12">
    <source>
        <dbReference type="Pfam" id="PF03028"/>
    </source>
</evidence>
<evidence type="ECO:0000256" key="10">
    <source>
        <dbReference type="ARBA" id="ARBA00023212"/>
    </source>
</evidence>
<sequence length="1695" mass="193230">MNGMSTFQIKVHKGYTATDFDEDLRKVLIRSGCKDEKICFIFDESNVIESAFLERMNALLASGEIPGLFEDADYASLIGECRESAKREGVMIQDEEGLFQRFSMMVQQNLHIVFTMNPANPDFENRSATSPALFNRCVVDWFGEWSDQALSQVGYEFTKQMDVGIGIEDDRKDDEDSLARQRDAVVSSLVFVHKSVHEMMQVQLRRTGRSSYVTPRHYLDMIKHFVSLFNEKRDELEELQLHTNTGLRKLRETREEVTVRQNALTLKRNELEQMDQQANETLEFIMENERKATEKRSESEKIKIEIDAQQGAINERALAVQQQLAEAGPMLEEAEKAVTGIGRRDLVEIANLLNPPALVKLALEAVFTLMGKPFNDWRGIQREVRKPGFVKGVLDFRSEDIQPKRRAVVTKKYLEGGKWDVSRIDHASKACGPLAKWCQSQVNYAKILQSIEPLRNEVAELSRKAQMLQAQHSEITLMITQVNESIANYKSEYKRLIAETERIRVEMETVKSKVDRSISLISNLSSERERWEDQSSNFRQQLITVVGDCLLASAFITYVGWFDHSYRRILLEKWRDHLAEVEAVFQENLSMNEYLSRPAQRLRWKKSELPDDELCVENAVMLDRFNRYPLIIDPSGQATTFIMNEFRHRKIMRTSFLDENFLKSLESALRFGNALLVDDVESIDPVLNPVLNQEIQKVGGRVLIRVGDKDIDFSPKFVIFLCTRDPTCFFTPDLCSRVTFVNFSVTPSSLQSQCLSQILKAECPHIDEQRNDLLKLQGEFRVRLRTLEDQLLDALNEVKGNILDDDSIISKLENLKTEAAEVNQKMAKTETVMQEVAVVSSKYSPFASACTKIYFSMENLGVVYFLYQYSLPFYLAIVTDILKMKITDESIADDKDARLKFLTSRLYGNTFARVSRGMLRKDHISFSLRLAQIQLEQSKDPIGKQEMNFLAKGKVDAKASLDQNIPFDQFGFSSTQIALLTQLLAIQSLDDLGDHIADNLEVWQSYKFSRSDSMPTSWMSPMSGIRQLILAMLIQKVFRPDLFIGTARELISEVFSPDFLSLSDRDDLKVITKDQADCNTPLLLVSTPGNDPSARVDELAFEFKQKSYESYAMGSPEGYDKADMAVSIAVKKGYWILLKNVHLSPSWLANLEKKLHRLQPHPNFRLFMTMEINPKVPATLLRKSYVMIFEPPAGIKASLLRTYNALPAHRVDRAPAERSRLYILLAWLHAVVIERLRYHPVGWSKHFEFSETDQLRAMDALDEWIDKLGADRAHVNPSTIPWAALQVMLEQYIYGGRIDNEFDNQRLRGFVRYLFSEKSFNSDFSIVPSFSLPDADSKSLQSYVLPSNTNFLNIKKWISNINEVESSSPTLLGLPSNAEAMLLTRKAEESYGQLLILQDMEDTSASDLLSDSAGVASADGGTVPQWMIDIMDSLSKWRSELPGKGELSPLPMKQGSVKNPLYRSLAREVSIGIRVLDLLLSDAEAVQEVVEGTEKATNNLRKLLKSLRGEKIPESWYSHYTVAKSSVSLWVSDLARRLKQLQFFCNSKYVDEPSDHIWLGGLFSPEAFVSTTRQSVAQRNDWSLEKLILRVYIGRSSQRQTANTFVFEGLRLSGASWNHDKQMLEMSDQSAQNLPPTHFEWVLQSPKIDSSLVDIPVYLNSSLEHLLFSIKLPVPSNVPESVWSQRGTCVTLWSG</sequence>
<keyword evidence="6" id="KW-0067">ATP-binding</keyword>
<evidence type="ECO:0000259" key="13">
    <source>
        <dbReference type="Pfam" id="PF12777"/>
    </source>
</evidence>
<dbReference type="FunFam" id="3.40.50.300:FF:000122">
    <property type="entry name" value="Cytoplasmic dynein 1 heavy chain"/>
    <property type="match status" value="1"/>
</dbReference>
<dbReference type="Pfam" id="PF12777">
    <property type="entry name" value="MT"/>
    <property type="match status" value="1"/>
</dbReference>
<keyword evidence="4" id="KW-0493">Microtubule</keyword>
<dbReference type="InterPro" id="IPR024317">
    <property type="entry name" value="Dynein_heavy_chain_D4_dom"/>
</dbReference>
<evidence type="ECO:0000259" key="14">
    <source>
        <dbReference type="Pfam" id="PF12780"/>
    </source>
</evidence>
<dbReference type="FunFam" id="1.20.920.20:FF:000002">
    <property type="entry name" value="Cytoplasmic dynein 1 heavy chain"/>
    <property type="match status" value="1"/>
</dbReference>
<evidence type="ECO:0000259" key="16">
    <source>
        <dbReference type="Pfam" id="PF18198"/>
    </source>
</evidence>
<evidence type="ECO:0000259" key="15">
    <source>
        <dbReference type="Pfam" id="PF12781"/>
    </source>
</evidence>
<feature type="domain" description="Dynein heavy chain C-terminal" evidence="17">
    <location>
        <begin position="1419"/>
        <end position="1691"/>
    </location>
</feature>
<dbReference type="Pfam" id="PF12781">
    <property type="entry name" value="AAA_9"/>
    <property type="match status" value="1"/>
</dbReference>
<dbReference type="Gene3D" id="1.20.1270.280">
    <property type="match status" value="1"/>
</dbReference>
<dbReference type="SUPFAM" id="SSF52540">
    <property type="entry name" value="P-loop containing nucleoside triphosphate hydrolases"/>
    <property type="match status" value="2"/>
</dbReference>
<organism evidence="18">
    <name type="scientific">Hirondellea gigas</name>
    <dbReference type="NCBI Taxonomy" id="1518452"/>
    <lineage>
        <taxon>Eukaryota</taxon>
        <taxon>Metazoa</taxon>
        <taxon>Ecdysozoa</taxon>
        <taxon>Arthropoda</taxon>
        <taxon>Crustacea</taxon>
        <taxon>Multicrustacea</taxon>
        <taxon>Malacostraca</taxon>
        <taxon>Eumalacostraca</taxon>
        <taxon>Peracarida</taxon>
        <taxon>Amphipoda</taxon>
        <taxon>Amphilochidea</taxon>
        <taxon>Lysianassida</taxon>
        <taxon>Lysianassidira</taxon>
        <taxon>Lysianassoidea</taxon>
        <taxon>Lysianassidae</taxon>
        <taxon>Hirondellea</taxon>
    </lineage>
</organism>
<dbReference type="PANTHER" id="PTHR45703:SF36">
    <property type="entry name" value="DYNEIN HEAVY CHAIN, CYTOPLASMIC"/>
    <property type="match status" value="1"/>
</dbReference>
<protein>
    <submittedName>
        <fullName evidence="18">Cytoplasmic dynein 1 heavy chain 1 isoform X2</fullName>
    </submittedName>
</protein>
<proteinExistence type="evidence at transcript level"/>
<name>A0A6A7G6S5_9CRUS</name>
<evidence type="ECO:0000256" key="8">
    <source>
        <dbReference type="ARBA" id="ARBA00023054"/>
    </source>
</evidence>
<dbReference type="InterPro" id="IPR041228">
    <property type="entry name" value="Dynein_C"/>
</dbReference>
<keyword evidence="9" id="KW-0505">Motor protein</keyword>
<dbReference type="Pfam" id="PF18198">
    <property type="entry name" value="AAA_lid_11"/>
    <property type="match status" value="1"/>
</dbReference>
<evidence type="ECO:0000256" key="4">
    <source>
        <dbReference type="ARBA" id="ARBA00022701"/>
    </source>
</evidence>
<evidence type="ECO:0000256" key="5">
    <source>
        <dbReference type="ARBA" id="ARBA00022741"/>
    </source>
</evidence>
<dbReference type="FunFam" id="3.10.490.20:FF:000004">
    <property type="entry name" value="Cytoplasmic dynein heavy chain 2"/>
    <property type="match status" value="1"/>
</dbReference>
<keyword evidence="10" id="KW-0206">Cytoskeleton</keyword>
<dbReference type="Gene3D" id="1.20.920.20">
    <property type="match status" value="1"/>
</dbReference>
<keyword evidence="5" id="KW-0547">Nucleotide-binding</keyword>
<keyword evidence="3" id="KW-0963">Cytoplasm</keyword>
<dbReference type="Gene3D" id="3.40.50.300">
    <property type="entry name" value="P-loop containing nucleotide triphosphate hydrolases"/>
    <property type="match status" value="3"/>
</dbReference>
<evidence type="ECO:0000256" key="9">
    <source>
        <dbReference type="ARBA" id="ARBA00023175"/>
    </source>
</evidence>
<dbReference type="GO" id="GO:0007018">
    <property type="term" value="P:microtubule-based movement"/>
    <property type="evidence" value="ECO:0007669"/>
    <property type="project" value="InterPro"/>
</dbReference>
<dbReference type="InterPro" id="IPR027417">
    <property type="entry name" value="P-loop_NTPase"/>
</dbReference>
<reference evidence="18" key="1">
    <citation type="submission" date="2017-11" db="EMBL/GenBank/DDBJ databases">
        <title>The sensing device of the deep-sea amphipod.</title>
        <authorList>
            <person name="Kobayashi H."/>
            <person name="Nagahama T."/>
            <person name="Arai W."/>
            <person name="Sasagawa Y."/>
            <person name="Umeda M."/>
            <person name="Hayashi T."/>
            <person name="Nikaido I."/>
            <person name="Watanabe H."/>
            <person name="Oguri K."/>
            <person name="Kitazato H."/>
            <person name="Fujioka K."/>
            <person name="Kido Y."/>
            <person name="Takami H."/>
        </authorList>
    </citation>
    <scope>NUCLEOTIDE SEQUENCE</scope>
    <source>
        <tissue evidence="18">Whole body</tissue>
    </source>
</reference>
<dbReference type="GO" id="GO:0005874">
    <property type="term" value="C:microtubule"/>
    <property type="evidence" value="ECO:0007669"/>
    <property type="project" value="UniProtKB-KW"/>
</dbReference>
<keyword evidence="8 11" id="KW-0175">Coiled coil</keyword>
<dbReference type="InterPro" id="IPR026983">
    <property type="entry name" value="DHC"/>
</dbReference>
<comment type="subcellular location">
    <subcellularLocation>
        <location evidence="1">Cytoplasm</location>
        <location evidence="1">Cytoskeleton</location>
    </subcellularLocation>
</comment>
<feature type="domain" description="Dynein heavy chain AAA lid" evidence="16">
    <location>
        <begin position="1220"/>
        <end position="1378"/>
    </location>
</feature>
<dbReference type="GO" id="GO:0008569">
    <property type="term" value="F:minus-end-directed microtubule motor activity"/>
    <property type="evidence" value="ECO:0007669"/>
    <property type="project" value="InterPro"/>
</dbReference>
<accession>A0A6A7G6S5</accession>
<comment type="similarity">
    <text evidence="2">Belongs to the dynein heavy chain family.</text>
</comment>
<dbReference type="InterPro" id="IPR041658">
    <property type="entry name" value="AAA_lid_11"/>
</dbReference>
<feature type="domain" description="Dynein heavy chain AAA module D4" evidence="14">
    <location>
        <begin position="1"/>
        <end position="228"/>
    </location>
</feature>
<dbReference type="InterPro" id="IPR024743">
    <property type="entry name" value="Dynein_HC_stalk"/>
</dbReference>
<dbReference type="Pfam" id="PF18199">
    <property type="entry name" value="Dynein_C"/>
    <property type="match status" value="1"/>
</dbReference>
<evidence type="ECO:0000256" key="6">
    <source>
        <dbReference type="ARBA" id="ARBA00022840"/>
    </source>
</evidence>
<dbReference type="GO" id="GO:0005524">
    <property type="term" value="F:ATP binding"/>
    <property type="evidence" value="ECO:0007669"/>
    <property type="project" value="UniProtKB-KW"/>
</dbReference>
<feature type="coiled-coil region" evidence="11">
    <location>
        <begin position="451"/>
        <end position="541"/>
    </location>
</feature>
<dbReference type="GO" id="GO:0045505">
    <property type="term" value="F:dynein intermediate chain binding"/>
    <property type="evidence" value="ECO:0007669"/>
    <property type="project" value="InterPro"/>
</dbReference>
<dbReference type="EMBL" id="IACT01006351">
    <property type="protein sequence ID" value="LAC25485.1"/>
    <property type="molecule type" value="mRNA"/>
</dbReference>
<dbReference type="Gene3D" id="1.10.8.720">
    <property type="entry name" value="Region D6 of dynein motor"/>
    <property type="match status" value="1"/>
</dbReference>
<feature type="domain" description="Dynein heavy chain coiled coil stalk" evidence="13">
    <location>
        <begin position="244"/>
        <end position="575"/>
    </location>
</feature>